<keyword evidence="2" id="KW-1185">Reference proteome</keyword>
<evidence type="ECO:0000313" key="2">
    <source>
        <dbReference type="Proteomes" id="UP001412239"/>
    </source>
</evidence>
<dbReference type="EMBL" id="LN891006">
    <property type="protein sequence ID" value="CUS12073.1"/>
    <property type="molecule type" value="Genomic_DNA"/>
</dbReference>
<reference evidence="1" key="1">
    <citation type="submission" date="2015-10" db="EMBL/GenBank/DDBJ databases">
        <authorList>
            <person name="Regsiter A."/>
            <person name="william w."/>
        </authorList>
    </citation>
    <scope>NUCLEOTIDE SEQUENCE</scope>
    <source>
        <strain evidence="1">Montdore</strain>
    </source>
</reference>
<accession>A0A292Q008</accession>
<proteinExistence type="predicted"/>
<dbReference type="Proteomes" id="UP001412239">
    <property type="component" value="Unassembled WGS sequence"/>
</dbReference>
<name>A0A292Q008_9PEZI</name>
<gene>
    <name evidence="1" type="ORF">GSTUAT00003851001</name>
</gene>
<organism evidence="1 2">
    <name type="scientific">Tuber aestivum</name>
    <name type="common">summer truffle</name>
    <dbReference type="NCBI Taxonomy" id="59557"/>
    <lineage>
        <taxon>Eukaryota</taxon>
        <taxon>Fungi</taxon>
        <taxon>Dikarya</taxon>
        <taxon>Ascomycota</taxon>
        <taxon>Pezizomycotina</taxon>
        <taxon>Pezizomycetes</taxon>
        <taxon>Pezizales</taxon>
        <taxon>Tuberaceae</taxon>
        <taxon>Tuber</taxon>
    </lineage>
</organism>
<sequence length="257" mass="28451">MDAFSIPFVEELCKTRPQLVYWLQTPETPIMSGGTTAQAMRTRYPATIVPSNNSLFPPFQCRHFLLYHPPEQSPLFPFFVALLVFSLSIFTSPSFPSILILLLPLLPPALPLSPALSRNFPVIPLGPGNLLATVKHAPPHKTDIKPRNPFQSYGGYVLGDLGNCHHTTCARHIEVLELVIEGFLPPLVRAVLLFACSYHQISIPETSSAAMGEAGRFLVVATSIGPEEVFSRDFYRHGRDGRWGGCARSLVEMEIKN</sequence>
<protein>
    <submittedName>
        <fullName evidence="1">Uncharacterized protein</fullName>
    </submittedName>
</protein>
<evidence type="ECO:0000313" key="1">
    <source>
        <dbReference type="EMBL" id="CUS12073.1"/>
    </source>
</evidence>
<dbReference type="AlphaFoldDB" id="A0A292Q008"/>